<comment type="caution">
    <text evidence="1">The sequence shown here is derived from an EMBL/GenBank/DDBJ whole genome shotgun (WGS) entry which is preliminary data.</text>
</comment>
<dbReference type="PANTHER" id="PTHR35559:SF1">
    <property type="entry name" value="CHITIN-BINDING TYPE-4 DOMAIN-CONTAINING PROTEIN"/>
    <property type="match status" value="1"/>
</dbReference>
<dbReference type="Proteomes" id="UP000807716">
    <property type="component" value="Unassembled WGS sequence"/>
</dbReference>
<protein>
    <recommendedName>
        <fullName evidence="3">Chitin-binding type-4 domain-containing protein</fullName>
    </recommendedName>
</protein>
<dbReference type="AlphaFoldDB" id="A0A9P6PTT2"/>
<dbReference type="OrthoDB" id="165036at2759"/>
<accession>A0A9P6PTT2</accession>
<evidence type="ECO:0000313" key="1">
    <source>
        <dbReference type="EMBL" id="KAG0253921.1"/>
    </source>
</evidence>
<proteinExistence type="predicted"/>
<name>A0A9P6PTT2_9FUNG</name>
<dbReference type="EMBL" id="JAAAJB010000550">
    <property type="protein sequence ID" value="KAG0253921.1"/>
    <property type="molecule type" value="Genomic_DNA"/>
</dbReference>
<keyword evidence="2" id="KW-1185">Reference proteome</keyword>
<reference evidence="1" key="1">
    <citation type="journal article" date="2020" name="Fungal Divers.">
        <title>Resolving the Mortierellaceae phylogeny through synthesis of multi-gene phylogenetics and phylogenomics.</title>
        <authorList>
            <person name="Vandepol N."/>
            <person name="Liber J."/>
            <person name="Desiro A."/>
            <person name="Na H."/>
            <person name="Kennedy M."/>
            <person name="Barry K."/>
            <person name="Grigoriev I.V."/>
            <person name="Miller A.N."/>
            <person name="O'Donnell K."/>
            <person name="Stajich J.E."/>
            <person name="Bonito G."/>
        </authorList>
    </citation>
    <scope>NUCLEOTIDE SEQUENCE</scope>
    <source>
        <strain evidence="1">BC1065</strain>
    </source>
</reference>
<organism evidence="1 2">
    <name type="scientific">Actinomortierella ambigua</name>
    <dbReference type="NCBI Taxonomy" id="1343610"/>
    <lineage>
        <taxon>Eukaryota</taxon>
        <taxon>Fungi</taxon>
        <taxon>Fungi incertae sedis</taxon>
        <taxon>Mucoromycota</taxon>
        <taxon>Mortierellomycotina</taxon>
        <taxon>Mortierellomycetes</taxon>
        <taxon>Mortierellales</taxon>
        <taxon>Mortierellaceae</taxon>
        <taxon>Actinomortierella</taxon>
    </lineage>
</organism>
<evidence type="ECO:0000313" key="2">
    <source>
        <dbReference type="Proteomes" id="UP000807716"/>
    </source>
</evidence>
<dbReference type="PANTHER" id="PTHR35559">
    <property type="entry name" value="CHITIN-BINDING TYPE-4 DOMAIN-CONTAINING PROTEIN"/>
    <property type="match status" value="1"/>
</dbReference>
<evidence type="ECO:0008006" key="3">
    <source>
        <dbReference type="Google" id="ProtNLM"/>
    </source>
</evidence>
<gene>
    <name evidence="1" type="ORF">DFQ27_007154</name>
</gene>
<sequence length="224" mass="24595">MCFLRGGGMSGWAANAGECHGWARRFPVGQAPFGTLDSFSPNRHYEQDLGVFLPCSDGKKAADERRSNPIQNAYGGKYGRMASPVKAGDTMCIRWPAKNHATESKVLDVFINMPSIPNQPDPKSQADLMKMTIAKLPYDNCTHIKDDTDLTPCGGCFEIPKDRAPGDYLIQWRWLLDNDIDEWYTSCWDVTVTAPEGTGPVPSGAVPVKLLGTSTSFFAQLAED</sequence>
<dbReference type="Gene3D" id="2.70.50.70">
    <property type="match status" value="1"/>
</dbReference>